<reference evidence="2 3" key="1">
    <citation type="submission" date="2019-07" db="EMBL/GenBank/DDBJ databases">
        <title>Whole genome shotgun sequence of Cellulomonas soli NBRC 109434.</title>
        <authorList>
            <person name="Hosoyama A."/>
            <person name="Uohara A."/>
            <person name="Ohji S."/>
            <person name="Ichikawa N."/>
        </authorList>
    </citation>
    <scope>NUCLEOTIDE SEQUENCE [LARGE SCALE GENOMIC DNA]</scope>
    <source>
        <strain evidence="2 3">NBRC 109434</strain>
    </source>
</reference>
<protein>
    <submittedName>
        <fullName evidence="2">Uncharacterized protein</fullName>
    </submittedName>
</protein>
<sequence>MPDDISARERELLIDCLTDDVSLEWVLIDLGIRVNPPVTPNWRPSSANLDEAFSILARLVDLGLVAVGRMEYIDEGPAGRVAPVRHVTEPLDVVRARVDDAVASAAQGSDVDWAYACWVVSTPAGDRRTREFDSLPSGATPKVGSGRG</sequence>
<comment type="caution">
    <text evidence="2">The sequence shown here is derived from an EMBL/GenBank/DDBJ whole genome shotgun (WGS) entry which is preliminary data.</text>
</comment>
<evidence type="ECO:0000313" key="2">
    <source>
        <dbReference type="EMBL" id="GEP69839.1"/>
    </source>
</evidence>
<dbReference type="AlphaFoldDB" id="A0A512PF63"/>
<proteinExistence type="predicted"/>
<evidence type="ECO:0000313" key="3">
    <source>
        <dbReference type="Proteomes" id="UP000321798"/>
    </source>
</evidence>
<evidence type="ECO:0000256" key="1">
    <source>
        <dbReference type="SAM" id="MobiDB-lite"/>
    </source>
</evidence>
<keyword evidence="3" id="KW-1185">Reference proteome</keyword>
<name>A0A512PF63_9CELL</name>
<gene>
    <name evidence="2" type="ORF">CSO01_25540</name>
</gene>
<accession>A0A512PF63</accession>
<dbReference type="EMBL" id="BKAL01000008">
    <property type="protein sequence ID" value="GEP69839.1"/>
    <property type="molecule type" value="Genomic_DNA"/>
</dbReference>
<dbReference type="Proteomes" id="UP000321798">
    <property type="component" value="Unassembled WGS sequence"/>
</dbReference>
<organism evidence="2 3">
    <name type="scientific">Cellulomonas soli</name>
    <dbReference type="NCBI Taxonomy" id="931535"/>
    <lineage>
        <taxon>Bacteria</taxon>
        <taxon>Bacillati</taxon>
        <taxon>Actinomycetota</taxon>
        <taxon>Actinomycetes</taxon>
        <taxon>Micrococcales</taxon>
        <taxon>Cellulomonadaceae</taxon>
        <taxon>Cellulomonas</taxon>
    </lineage>
</organism>
<feature type="region of interest" description="Disordered" evidence="1">
    <location>
        <begin position="127"/>
        <end position="148"/>
    </location>
</feature>